<dbReference type="AlphaFoldDB" id="A0A5B7ZSF0"/>
<dbReference type="Gene3D" id="1.25.40.10">
    <property type="entry name" value="Tetratricopeptide repeat domain"/>
    <property type="match status" value="2"/>
</dbReference>
<sequence length="600" mass="65503">MVGNLMGELRRRNIPRAAILYIGSVWALAQGIAQLGPEIGAPESATRWFLIAAAIGFPFWIGFSWRYEFTSQGLRLESEVDDNAHDARTVKRRTDLIIIGVLAIAVVLLLTDRLLDRAMPEVAQGGPVPAVAAANSIAVLPLDNESGDKDQQYFSDGLSEGFIIALARIDGLRVINRKSSFDFRDSKESSQTIAAKLGVAHLLEGSVRRVGDTVRISASLIKASDGSTLWADSYDRPYKDLFALQDQITAQVAAALKLRLQSPPANGQSSGPARPVQQGDRPPSNNLEAYNAYMHARAPGTTQEEATRQYDRAIRLDPAYGLAYSAKARMLIDAVSNGLSGAEAADAYAQADAAIEQAMRVAPEQASTRIARGKLLMLRDFDWQGGEAELKRAVELAPDDGEALFQLGVARASQGDLAQAVELTRKALKLDPRNLSWYPWLVAYLMPLGRLDEAEQAIAQAIELHDGIYNHYLLTISKVLRKDAAGAKKAAEAEPAGEWHDFALALAMQIGPDRKQADALLQACIDQYASGWAFQIAQLYAVRGEPDRMFDWLQRAWKARDPGMQTLLYDALLLRYRNDPRYAALAKDVGLPSPAAPATP</sequence>
<dbReference type="PANTHER" id="PTHR12558:SF33">
    <property type="entry name" value="BLL7664 PROTEIN"/>
    <property type="match status" value="1"/>
</dbReference>
<evidence type="ECO:0000256" key="1">
    <source>
        <dbReference type="ARBA" id="ARBA00022737"/>
    </source>
</evidence>
<dbReference type="PROSITE" id="PS50005">
    <property type="entry name" value="TPR"/>
    <property type="match status" value="1"/>
</dbReference>
<name>A0A5B7ZSF0_9GAMM</name>
<dbReference type="RefSeq" id="WP_139715774.1">
    <property type="nucleotide sequence ID" value="NZ_CP040871.1"/>
</dbReference>
<feature type="region of interest" description="Disordered" evidence="4">
    <location>
        <begin position="262"/>
        <end position="287"/>
    </location>
</feature>
<accession>A0A5B7ZSF0</accession>
<dbReference type="Proteomes" id="UP000308149">
    <property type="component" value="Chromosome"/>
</dbReference>
<evidence type="ECO:0000313" key="7">
    <source>
        <dbReference type="Proteomes" id="UP000308149"/>
    </source>
</evidence>
<keyword evidence="1" id="KW-0677">Repeat</keyword>
<gene>
    <name evidence="6" type="ORF">FHQ07_05020</name>
</gene>
<evidence type="ECO:0000256" key="2">
    <source>
        <dbReference type="ARBA" id="ARBA00022803"/>
    </source>
</evidence>
<dbReference type="Pfam" id="PF07719">
    <property type="entry name" value="TPR_2"/>
    <property type="match status" value="1"/>
</dbReference>
<feature type="transmembrane region" description="Helical" evidence="5">
    <location>
        <begin position="48"/>
        <end position="67"/>
    </location>
</feature>
<dbReference type="KEGG" id="thes:FHQ07_05020"/>
<evidence type="ECO:0000256" key="4">
    <source>
        <dbReference type="SAM" id="MobiDB-lite"/>
    </source>
</evidence>
<proteinExistence type="predicted"/>
<feature type="transmembrane region" description="Helical" evidence="5">
    <location>
        <begin position="18"/>
        <end position="36"/>
    </location>
</feature>
<dbReference type="EMBL" id="CP040871">
    <property type="protein sequence ID" value="QDA56722.1"/>
    <property type="molecule type" value="Genomic_DNA"/>
</dbReference>
<dbReference type="PANTHER" id="PTHR12558">
    <property type="entry name" value="CELL DIVISION CYCLE 16,23,27"/>
    <property type="match status" value="1"/>
</dbReference>
<evidence type="ECO:0000256" key="5">
    <source>
        <dbReference type="SAM" id="Phobius"/>
    </source>
</evidence>
<evidence type="ECO:0000256" key="3">
    <source>
        <dbReference type="PROSITE-ProRule" id="PRU00339"/>
    </source>
</evidence>
<keyword evidence="7" id="KW-1185">Reference proteome</keyword>
<keyword evidence="5" id="KW-0472">Membrane</keyword>
<dbReference type="SMART" id="SM00028">
    <property type="entry name" value="TPR"/>
    <property type="match status" value="1"/>
</dbReference>
<dbReference type="InterPro" id="IPR019734">
    <property type="entry name" value="TPR_rpt"/>
</dbReference>
<keyword evidence="5" id="KW-0812">Transmembrane</keyword>
<reference evidence="6 7" key="1">
    <citation type="submission" date="2019-06" db="EMBL/GenBank/DDBJ databases">
        <title>Thermomonas aquatica sp. nov., isolated from an industrial wastewater treatment plant.</title>
        <authorList>
            <person name="Jeon J.H."/>
            <person name="Park D.-S."/>
        </authorList>
    </citation>
    <scope>NUCLEOTIDE SEQUENCE [LARGE SCALE GENOMIC DNA]</scope>
    <source>
        <strain evidence="6 7">SY21</strain>
    </source>
</reference>
<feature type="transmembrane region" description="Helical" evidence="5">
    <location>
        <begin position="96"/>
        <end position="115"/>
    </location>
</feature>
<dbReference type="InterPro" id="IPR013105">
    <property type="entry name" value="TPR_2"/>
</dbReference>
<evidence type="ECO:0000313" key="6">
    <source>
        <dbReference type="EMBL" id="QDA56722.1"/>
    </source>
</evidence>
<keyword evidence="5" id="KW-1133">Transmembrane helix</keyword>
<dbReference type="OrthoDB" id="1971692at2"/>
<organism evidence="6 7">
    <name type="scientific">Thermomonas aquatica</name>
    <dbReference type="NCBI Taxonomy" id="2202149"/>
    <lineage>
        <taxon>Bacteria</taxon>
        <taxon>Pseudomonadati</taxon>
        <taxon>Pseudomonadota</taxon>
        <taxon>Gammaproteobacteria</taxon>
        <taxon>Lysobacterales</taxon>
        <taxon>Lysobacteraceae</taxon>
        <taxon>Thermomonas</taxon>
    </lineage>
</organism>
<keyword evidence="2 3" id="KW-0802">TPR repeat</keyword>
<protein>
    <submittedName>
        <fullName evidence="6">Tetratricopeptide repeat protein</fullName>
    </submittedName>
</protein>
<dbReference type="Gene3D" id="3.40.50.10610">
    <property type="entry name" value="ABC-type transport auxiliary lipoprotein component"/>
    <property type="match status" value="1"/>
</dbReference>
<dbReference type="SUPFAM" id="SSF48452">
    <property type="entry name" value="TPR-like"/>
    <property type="match status" value="1"/>
</dbReference>
<dbReference type="InterPro" id="IPR011990">
    <property type="entry name" value="TPR-like_helical_dom_sf"/>
</dbReference>
<dbReference type="PROSITE" id="PS50293">
    <property type="entry name" value="TPR_REGION"/>
    <property type="match status" value="1"/>
</dbReference>
<feature type="repeat" description="TPR" evidence="3">
    <location>
        <begin position="401"/>
        <end position="434"/>
    </location>
</feature>